<dbReference type="InterPro" id="IPR027417">
    <property type="entry name" value="P-loop_NTPase"/>
</dbReference>
<dbReference type="Proteomes" id="UP000028680">
    <property type="component" value="Chromosome"/>
</dbReference>
<sequence>MLVELLGLPGSGKSTLVKTLLEKSADHAINIETLNQRAERVLQHHKRKRGYIRRKRGRGWFFATFEFAHCYPEIFRIVFENAILQQDRNLDFFDLLAQYHFSKQATDAVGPALSDEGFLHRGSAIFLYPNTYSNIDTYLKHVPCFDTVIHIGCSIDLAIERCKSRPKGLPKRYRSFSEQELSQCYQKLERLHQTCLDHHKDRGGNIIRVDGQKPWAQTTQTILDILSDDGAIGAVPFDIEV</sequence>
<evidence type="ECO:0000313" key="1">
    <source>
        <dbReference type="EMBL" id="AII85780.1"/>
    </source>
</evidence>
<evidence type="ECO:0000313" key="2">
    <source>
        <dbReference type="Proteomes" id="UP000028680"/>
    </source>
</evidence>
<name>A0AAN0VH70_9RHOB</name>
<dbReference type="KEGG" id="ptp:RCA23_c02150"/>
<protein>
    <submittedName>
        <fullName evidence="1">Uncharacterized protein</fullName>
    </submittedName>
</protein>
<dbReference type="SUPFAM" id="SSF52540">
    <property type="entry name" value="P-loop containing nucleoside triphosphate hydrolases"/>
    <property type="match status" value="1"/>
</dbReference>
<dbReference type="Gene3D" id="3.40.50.300">
    <property type="entry name" value="P-loop containing nucleotide triphosphate hydrolases"/>
    <property type="match status" value="1"/>
</dbReference>
<accession>A0AAN0VH70</accession>
<dbReference type="AlphaFoldDB" id="A0AAN0VH70"/>
<proteinExistence type="predicted"/>
<reference evidence="1 2" key="1">
    <citation type="journal article" date="2014" name="ISME J.">
        <title>Adaptation of an abundant Roseobacter RCA organism to pelagic systems revealed by genomic and transcriptomic analyses.</title>
        <authorList>
            <person name="Voget S."/>
            <person name="Wemheuer B."/>
            <person name="Brinkhoff T."/>
            <person name="Vollmers J."/>
            <person name="Dietrich S."/>
            <person name="Giebel H.A."/>
            <person name="Beardsley C."/>
            <person name="Sardemann C."/>
            <person name="Bakenhus I."/>
            <person name="Billerbeck S."/>
            <person name="Daniel R."/>
            <person name="Simon M."/>
        </authorList>
    </citation>
    <scope>NUCLEOTIDE SEQUENCE [LARGE SCALE GENOMIC DNA]</scope>
    <source>
        <strain evidence="1 2">RCA23</strain>
    </source>
</reference>
<keyword evidence="2" id="KW-1185">Reference proteome</keyword>
<organism evidence="1 2">
    <name type="scientific">Planktomarina temperata RCA23</name>
    <dbReference type="NCBI Taxonomy" id="666509"/>
    <lineage>
        <taxon>Bacteria</taxon>
        <taxon>Pseudomonadati</taxon>
        <taxon>Pseudomonadota</taxon>
        <taxon>Alphaproteobacteria</taxon>
        <taxon>Rhodobacterales</taxon>
        <taxon>Paracoccaceae</taxon>
        <taxon>Planktomarina</taxon>
    </lineage>
</organism>
<dbReference type="EMBL" id="CP003984">
    <property type="protein sequence ID" value="AII85780.1"/>
    <property type="molecule type" value="Genomic_DNA"/>
</dbReference>
<gene>
    <name evidence="1" type="ORF">RCA23_c02150</name>
</gene>
<dbReference type="RefSeq" id="WP_044048672.1">
    <property type="nucleotide sequence ID" value="NZ_CP003984.1"/>
</dbReference>